<dbReference type="Pfam" id="PF01418">
    <property type="entry name" value="HTH_6"/>
    <property type="match status" value="1"/>
</dbReference>
<evidence type="ECO:0000313" key="6">
    <source>
        <dbReference type="EMBL" id="QHX43810.1"/>
    </source>
</evidence>
<dbReference type="RefSeq" id="WP_162664117.1">
    <property type="nucleotide sequence ID" value="NZ_CP048020.1"/>
</dbReference>
<dbReference type="PANTHER" id="PTHR30514:SF1">
    <property type="entry name" value="HTH-TYPE TRANSCRIPTIONAL REGULATOR HEXR-RELATED"/>
    <property type="match status" value="1"/>
</dbReference>
<keyword evidence="2" id="KW-0238">DNA-binding</keyword>
<dbReference type="PANTHER" id="PTHR30514">
    <property type="entry name" value="GLUCOKINASE"/>
    <property type="match status" value="1"/>
</dbReference>
<dbReference type="GO" id="GO:0097367">
    <property type="term" value="F:carbohydrate derivative binding"/>
    <property type="evidence" value="ECO:0007669"/>
    <property type="project" value="InterPro"/>
</dbReference>
<dbReference type="PROSITE" id="PS51071">
    <property type="entry name" value="HTH_RPIR"/>
    <property type="match status" value="1"/>
</dbReference>
<dbReference type="CDD" id="cd05013">
    <property type="entry name" value="SIS_RpiR"/>
    <property type="match status" value="1"/>
</dbReference>
<dbReference type="InterPro" id="IPR035472">
    <property type="entry name" value="RpiR-like_SIS"/>
</dbReference>
<dbReference type="InterPro" id="IPR009057">
    <property type="entry name" value="Homeodomain-like_sf"/>
</dbReference>
<dbReference type="Gene3D" id="1.10.10.10">
    <property type="entry name" value="Winged helix-like DNA-binding domain superfamily/Winged helix DNA-binding domain"/>
    <property type="match status" value="1"/>
</dbReference>
<evidence type="ECO:0000256" key="3">
    <source>
        <dbReference type="ARBA" id="ARBA00023163"/>
    </source>
</evidence>
<dbReference type="SUPFAM" id="SSF53697">
    <property type="entry name" value="SIS domain"/>
    <property type="match status" value="1"/>
</dbReference>
<dbReference type="InterPro" id="IPR047640">
    <property type="entry name" value="RpiR-like"/>
</dbReference>
<dbReference type="InterPro" id="IPR000281">
    <property type="entry name" value="HTH_RpiR"/>
</dbReference>
<protein>
    <submittedName>
        <fullName evidence="6">MurR/RpiR family transcriptional regulator</fullName>
    </submittedName>
</protein>
<dbReference type="SUPFAM" id="SSF46689">
    <property type="entry name" value="Homeodomain-like"/>
    <property type="match status" value="1"/>
</dbReference>
<dbReference type="EMBL" id="CP048020">
    <property type="protein sequence ID" value="QHX43810.1"/>
    <property type="molecule type" value="Genomic_DNA"/>
</dbReference>
<dbReference type="Pfam" id="PF01380">
    <property type="entry name" value="SIS"/>
    <property type="match status" value="1"/>
</dbReference>
<feature type="domain" description="SIS" evidence="5">
    <location>
        <begin position="130"/>
        <end position="270"/>
    </location>
</feature>
<sequence length="288" mass="31908">MNTESETTVSVLYTIKNQYGSLSEKERLIADFIIEHKGATVDPSITELAAQIGISEATLVRFVKKLGYQGYQKFRIALARESAADNAHIFEIAVDGDEQEEDVIDRIFKHTIQALESSRKLLDKKAVIKAAELMTTARHLLLFGFGGSNVNARDAYHKLLRTGLACMYTDEFHMQLMLASQACAEDVALLFSHSGRNYDIVALAEELKTHKCPIVVITSYDNSPLAHCADILLTVSPVLNSVISESFSDSLAVGTLINVLYVEVMNRLKETGLQNLAKMRRAIAGRRI</sequence>
<organism evidence="6 7">
    <name type="scientific">Treponema vincentii</name>
    <dbReference type="NCBI Taxonomy" id="69710"/>
    <lineage>
        <taxon>Bacteria</taxon>
        <taxon>Pseudomonadati</taxon>
        <taxon>Spirochaetota</taxon>
        <taxon>Spirochaetia</taxon>
        <taxon>Spirochaetales</taxon>
        <taxon>Treponemataceae</taxon>
        <taxon>Treponema</taxon>
    </lineage>
</organism>
<accession>A0A6P1Y3D7</accession>
<evidence type="ECO:0000259" key="4">
    <source>
        <dbReference type="PROSITE" id="PS51071"/>
    </source>
</evidence>
<keyword evidence="3" id="KW-0804">Transcription</keyword>
<dbReference type="InterPro" id="IPR001347">
    <property type="entry name" value="SIS_dom"/>
</dbReference>
<feature type="domain" description="HTH rpiR-type" evidence="4">
    <location>
        <begin position="9"/>
        <end position="85"/>
    </location>
</feature>
<dbReference type="GO" id="GO:0003700">
    <property type="term" value="F:DNA-binding transcription factor activity"/>
    <property type="evidence" value="ECO:0007669"/>
    <property type="project" value="InterPro"/>
</dbReference>
<dbReference type="Proteomes" id="UP000464374">
    <property type="component" value="Chromosome"/>
</dbReference>
<proteinExistence type="predicted"/>
<dbReference type="GO" id="GO:0003677">
    <property type="term" value="F:DNA binding"/>
    <property type="evidence" value="ECO:0007669"/>
    <property type="project" value="UniProtKB-KW"/>
</dbReference>
<dbReference type="KEGG" id="trz:GWP43_10525"/>
<reference evidence="6 7" key="1">
    <citation type="submission" date="2020-01" db="EMBL/GenBank/DDBJ databases">
        <title>Complete genome sequence of a human oral phylogroup 1 Treponema sp. strain ATCC 700766, originally isolated from periodontitis dental plaque.</title>
        <authorList>
            <person name="Chan Y."/>
            <person name="Huo Y.-B."/>
            <person name="Yu X.-L."/>
            <person name="Zeng H."/>
            <person name="Leung W.-K."/>
            <person name="Watt R.M."/>
        </authorList>
    </citation>
    <scope>NUCLEOTIDE SEQUENCE [LARGE SCALE GENOMIC DNA]</scope>
    <source>
        <strain evidence="6 7">OMZ 804</strain>
    </source>
</reference>
<gene>
    <name evidence="6" type="ORF">GWP43_10525</name>
</gene>
<keyword evidence="1" id="KW-0805">Transcription regulation</keyword>
<evidence type="ECO:0000256" key="2">
    <source>
        <dbReference type="ARBA" id="ARBA00023125"/>
    </source>
</evidence>
<dbReference type="Gene3D" id="3.40.50.10490">
    <property type="entry name" value="Glucose-6-phosphate isomerase like protein, domain 1"/>
    <property type="match status" value="1"/>
</dbReference>
<dbReference type="GO" id="GO:1901135">
    <property type="term" value="P:carbohydrate derivative metabolic process"/>
    <property type="evidence" value="ECO:0007669"/>
    <property type="project" value="InterPro"/>
</dbReference>
<evidence type="ECO:0000313" key="7">
    <source>
        <dbReference type="Proteomes" id="UP000464374"/>
    </source>
</evidence>
<dbReference type="PROSITE" id="PS51464">
    <property type="entry name" value="SIS"/>
    <property type="match status" value="1"/>
</dbReference>
<name>A0A6P1Y3D7_9SPIR</name>
<dbReference type="AlphaFoldDB" id="A0A6P1Y3D7"/>
<dbReference type="InterPro" id="IPR036388">
    <property type="entry name" value="WH-like_DNA-bd_sf"/>
</dbReference>
<evidence type="ECO:0000256" key="1">
    <source>
        <dbReference type="ARBA" id="ARBA00023015"/>
    </source>
</evidence>
<dbReference type="InterPro" id="IPR046348">
    <property type="entry name" value="SIS_dom_sf"/>
</dbReference>
<evidence type="ECO:0000259" key="5">
    <source>
        <dbReference type="PROSITE" id="PS51464"/>
    </source>
</evidence>